<evidence type="ECO:0000256" key="13">
    <source>
        <dbReference type="ARBA" id="ARBA00022840"/>
    </source>
</evidence>
<evidence type="ECO:0000259" key="20">
    <source>
        <dbReference type="PROSITE" id="PS50109"/>
    </source>
</evidence>
<feature type="transmembrane region" description="Helical" evidence="19">
    <location>
        <begin position="157"/>
        <end position="180"/>
    </location>
</feature>
<organism evidence="21 22">
    <name type="scientific">Microbacterium ulmi</name>
    <dbReference type="NCBI Taxonomy" id="179095"/>
    <lineage>
        <taxon>Bacteria</taxon>
        <taxon>Bacillati</taxon>
        <taxon>Actinomycetota</taxon>
        <taxon>Actinomycetes</taxon>
        <taxon>Micrococcales</taxon>
        <taxon>Microbacteriaceae</taxon>
        <taxon>Microbacterium</taxon>
    </lineage>
</organism>
<keyword evidence="7" id="KW-0963">Cytoplasm</keyword>
<dbReference type="GO" id="GO:0046983">
    <property type="term" value="F:protein dimerization activity"/>
    <property type="evidence" value="ECO:0007669"/>
    <property type="project" value="InterPro"/>
</dbReference>
<keyword evidence="6" id="KW-0004">4Fe-4S</keyword>
<evidence type="ECO:0000256" key="12">
    <source>
        <dbReference type="ARBA" id="ARBA00022777"/>
    </source>
</evidence>
<keyword evidence="13" id="KW-0067">ATP-binding</keyword>
<evidence type="ECO:0000256" key="16">
    <source>
        <dbReference type="ARBA" id="ARBA00023014"/>
    </source>
</evidence>
<dbReference type="Gene3D" id="1.20.5.1930">
    <property type="match status" value="1"/>
</dbReference>
<keyword evidence="11" id="KW-0547">Nucleotide-binding</keyword>
<evidence type="ECO:0000256" key="18">
    <source>
        <dbReference type="ARBA" id="ARBA00030800"/>
    </source>
</evidence>
<dbReference type="PANTHER" id="PTHR24421:SF10">
    <property type="entry name" value="NITRATE_NITRITE SENSOR PROTEIN NARQ"/>
    <property type="match status" value="1"/>
</dbReference>
<dbReference type="InterPro" id="IPR011712">
    <property type="entry name" value="Sig_transdc_His_kin_sub3_dim/P"/>
</dbReference>
<evidence type="ECO:0000313" key="21">
    <source>
        <dbReference type="EMBL" id="NNH05002.1"/>
    </source>
</evidence>
<dbReference type="SUPFAM" id="SSF55874">
    <property type="entry name" value="ATPase domain of HSP90 chaperone/DNA topoisomerase II/histidine kinase"/>
    <property type="match status" value="1"/>
</dbReference>
<comment type="subcellular location">
    <subcellularLocation>
        <location evidence="3">Cytoplasm</location>
    </subcellularLocation>
</comment>
<dbReference type="InterPro" id="IPR050482">
    <property type="entry name" value="Sensor_HK_TwoCompSys"/>
</dbReference>
<dbReference type="InterPro" id="IPR036890">
    <property type="entry name" value="HATPase_C_sf"/>
</dbReference>
<dbReference type="GO" id="GO:0005737">
    <property type="term" value="C:cytoplasm"/>
    <property type="evidence" value="ECO:0007669"/>
    <property type="project" value="UniProtKB-SubCell"/>
</dbReference>
<keyword evidence="10" id="KW-0479">Metal-binding</keyword>
<feature type="transmembrane region" description="Helical" evidence="19">
    <location>
        <begin position="200"/>
        <end position="222"/>
    </location>
</feature>
<dbReference type="PROSITE" id="PS50109">
    <property type="entry name" value="HIS_KIN"/>
    <property type="match status" value="1"/>
</dbReference>
<comment type="function">
    <text evidence="17">Member of the two-component regulatory system NreB/NreC involved in the control of dissimilatory nitrate/nitrite reduction in response to oxygen. NreB functions as a direct oxygen sensor histidine kinase which is autophosphorylated, in the absence of oxygen, probably at the conserved histidine residue, and transfers its phosphate group probably to a conserved aspartate residue of NreC. NreB/NreC activates the expression of the nitrate (narGHJI) and nitrite (nir) reductase operons, as well as the putative nitrate transporter gene narT.</text>
</comment>
<dbReference type="EMBL" id="JABEMB010000029">
    <property type="protein sequence ID" value="NNH05002.1"/>
    <property type="molecule type" value="Genomic_DNA"/>
</dbReference>
<feature type="transmembrane region" description="Helical" evidence="19">
    <location>
        <begin position="321"/>
        <end position="342"/>
    </location>
</feature>
<evidence type="ECO:0000256" key="15">
    <source>
        <dbReference type="ARBA" id="ARBA00023012"/>
    </source>
</evidence>
<feature type="transmembrane region" description="Helical" evidence="19">
    <location>
        <begin position="28"/>
        <end position="50"/>
    </location>
</feature>
<dbReference type="InterPro" id="IPR029016">
    <property type="entry name" value="GAF-like_dom_sf"/>
</dbReference>
<sequence>MTTSALPGDASGLRLRGGARSGSAVRPVIAWGLVGLSSTCWVVVVVAAFSADLWHFLPWMVMYAVTVAVAIVVLVRRPQHPLVPWLALATLVTVFEVAIWGLREALAASAPDATVALWNLAQECLYLIPAIAVARVLGLFADGVVQRPYEQVVLRLTWLALLVPIVLIASSPTVVLPFYVSDESIPNPFANPLVAIDPRIGGVAQEVTGPAVVIVGAVLLALRYRRADARARRPMRWLLVPVALMPIPLVSQAVLTGAADVFVSLAWGAVVIGFAVAIGLGMLQPAGLNADRVVRGTVLYGLLWTVIAVVFVIVASTVGTAAGALLPVGWAVAVAMVAAVAFQPVRARLERLADRWVFGARTDPAQLVVGLGESLAGTYDLDALLPRMRATLEDGMGLRWARVRLLRSDGGTGAADGEPPAALVVPIEVDGERVGMIECGQKTSGHLSGADVAIIETFARQAGMAVRNVRLKQELTDQAALLRTSRARLARAQEQERRRIERNIHDGVQQDLTALIGLVGQARQEYGRSGDAVGEDLERAQEGLRRVLADLRDFAQGIHPSVLSDHGLLAAVEALAGRHPVAVEVRADPVLRGIRLSDEVEGAAYFTLAEALANTLKHGSAHRIEIELHLEGRALEVCARDDGVGFDVERATGSGLANLRERVAALGGRLEVVSRPGGGTTVTAEFPIAAERSPQ</sequence>
<reference evidence="21 22" key="1">
    <citation type="submission" date="2020-05" db="EMBL/GenBank/DDBJ databases">
        <title>MicrobeNet Type strains.</title>
        <authorList>
            <person name="Nicholson A.C."/>
        </authorList>
    </citation>
    <scope>NUCLEOTIDE SEQUENCE [LARGE SCALE GENOMIC DNA]</scope>
    <source>
        <strain evidence="21 22">JCM 14282</strain>
    </source>
</reference>
<keyword evidence="9" id="KW-0808">Transferase</keyword>
<evidence type="ECO:0000256" key="10">
    <source>
        <dbReference type="ARBA" id="ARBA00022723"/>
    </source>
</evidence>
<comment type="catalytic activity">
    <reaction evidence="1">
        <text>ATP + protein L-histidine = ADP + protein N-phospho-L-histidine.</text>
        <dbReference type="EC" id="2.7.13.3"/>
    </reaction>
</comment>
<dbReference type="Proteomes" id="UP000543598">
    <property type="component" value="Unassembled WGS sequence"/>
</dbReference>
<keyword evidence="19" id="KW-0812">Transmembrane</keyword>
<feature type="transmembrane region" description="Helical" evidence="19">
    <location>
        <begin position="261"/>
        <end position="281"/>
    </location>
</feature>
<keyword evidence="19" id="KW-1133">Transmembrane helix</keyword>
<dbReference type="GO" id="GO:0000155">
    <property type="term" value="F:phosphorelay sensor kinase activity"/>
    <property type="evidence" value="ECO:0007669"/>
    <property type="project" value="InterPro"/>
</dbReference>
<evidence type="ECO:0000256" key="4">
    <source>
        <dbReference type="ARBA" id="ARBA00012438"/>
    </source>
</evidence>
<accession>A0A7Y2M299</accession>
<feature type="transmembrane region" description="Helical" evidence="19">
    <location>
        <begin position="293"/>
        <end position="315"/>
    </location>
</feature>
<evidence type="ECO:0000256" key="7">
    <source>
        <dbReference type="ARBA" id="ARBA00022490"/>
    </source>
</evidence>
<protein>
    <recommendedName>
        <fullName evidence="5">Oxygen sensor histidine kinase NreB</fullName>
        <ecNumber evidence="4">2.7.13.3</ecNumber>
    </recommendedName>
    <alternativeName>
        <fullName evidence="18">Nitrogen regulation protein B</fullName>
    </alternativeName>
</protein>
<dbReference type="SMART" id="SM00065">
    <property type="entry name" value="GAF"/>
    <property type="match status" value="1"/>
</dbReference>
<dbReference type="Pfam" id="PF07730">
    <property type="entry name" value="HisKA_3"/>
    <property type="match status" value="1"/>
</dbReference>
<evidence type="ECO:0000256" key="19">
    <source>
        <dbReference type="SAM" id="Phobius"/>
    </source>
</evidence>
<evidence type="ECO:0000256" key="2">
    <source>
        <dbReference type="ARBA" id="ARBA00001966"/>
    </source>
</evidence>
<dbReference type="AlphaFoldDB" id="A0A7Y2M299"/>
<evidence type="ECO:0000256" key="17">
    <source>
        <dbReference type="ARBA" id="ARBA00024827"/>
    </source>
</evidence>
<feature type="transmembrane region" description="Helical" evidence="19">
    <location>
        <begin position="56"/>
        <end position="75"/>
    </location>
</feature>
<dbReference type="InterPro" id="IPR003018">
    <property type="entry name" value="GAF"/>
</dbReference>
<feature type="domain" description="Histidine kinase" evidence="20">
    <location>
        <begin position="608"/>
        <end position="690"/>
    </location>
</feature>
<keyword evidence="22" id="KW-1185">Reference proteome</keyword>
<proteinExistence type="predicted"/>
<dbReference type="GO" id="GO:0016020">
    <property type="term" value="C:membrane"/>
    <property type="evidence" value="ECO:0007669"/>
    <property type="project" value="InterPro"/>
</dbReference>
<keyword evidence="12 21" id="KW-0418">Kinase</keyword>
<feature type="transmembrane region" description="Helical" evidence="19">
    <location>
        <begin position="234"/>
        <end position="255"/>
    </location>
</feature>
<keyword evidence="19" id="KW-0472">Membrane</keyword>
<gene>
    <name evidence="21" type="ORF">HLA99_14215</name>
</gene>
<keyword evidence="16" id="KW-0411">Iron-sulfur</keyword>
<feature type="transmembrane region" description="Helical" evidence="19">
    <location>
        <begin position="125"/>
        <end position="145"/>
    </location>
</feature>
<dbReference type="Pfam" id="PF02518">
    <property type="entry name" value="HATPase_c"/>
    <property type="match status" value="1"/>
</dbReference>
<dbReference type="PANTHER" id="PTHR24421">
    <property type="entry name" value="NITRATE/NITRITE SENSOR PROTEIN NARX-RELATED"/>
    <property type="match status" value="1"/>
</dbReference>
<keyword evidence="15" id="KW-0902">Two-component regulatory system</keyword>
<evidence type="ECO:0000313" key="22">
    <source>
        <dbReference type="Proteomes" id="UP000543598"/>
    </source>
</evidence>
<evidence type="ECO:0000256" key="5">
    <source>
        <dbReference type="ARBA" id="ARBA00017322"/>
    </source>
</evidence>
<evidence type="ECO:0000256" key="1">
    <source>
        <dbReference type="ARBA" id="ARBA00000085"/>
    </source>
</evidence>
<evidence type="ECO:0000256" key="8">
    <source>
        <dbReference type="ARBA" id="ARBA00022553"/>
    </source>
</evidence>
<dbReference type="SUPFAM" id="SSF55781">
    <property type="entry name" value="GAF domain-like"/>
    <property type="match status" value="1"/>
</dbReference>
<dbReference type="PRINTS" id="PR00344">
    <property type="entry name" value="BCTRLSENSOR"/>
</dbReference>
<dbReference type="Pfam" id="PF01590">
    <property type="entry name" value="GAF"/>
    <property type="match status" value="1"/>
</dbReference>
<dbReference type="GO" id="GO:0051539">
    <property type="term" value="F:4 iron, 4 sulfur cluster binding"/>
    <property type="evidence" value="ECO:0007669"/>
    <property type="project" value="UniProtKB-KW"/>
</dbReference>
<dbReference type="GO" id="GO:0046872">
    <property type="term" value="F:metal ion binding"/>
    <property type="evidence" value="ECO:0007669"/>
    <property type="project" value="UniProtKB-KW"/>
</dbReference>
<evidence type="ECO:0000256" key="14">
    <source>
        <dbReference type="ARBA" id="ARBA00023004"/>
    </source>
</evidence>
<feature type="transmembrane region" description="Helical" evidence="19">
    <location>
        <begin position="82"/>
        <end position="102"/>
    </location>
</feature>
<dbReference type="EC" id="2.7.13.3" evidence="4"/>
<dbReference type="InterPro" id="IPR005467">
    <property type="entry name" value="His_kinase_dom"/>
</dbReference>
<dbReference type="GO" id="GO:0005524">
    <property type="term" value="F:ATP binding"/>
    <property type="evidence" value="ECO:0007669"/>
    <property type="project" value="UniProtKB-KW"/>
</dbReference>
<dbReference type="Gene3D" id="3.30.565.10">
    <property type="entry name" value="Histidine kinase-like ATPase, C-terminal domain"/>
    <property type="match status" value="1"/>
</dbReference>
<keyword evidence="8" id="KW-0597">Phosphoprotein</keyword>
<evidence type="ECO:0000256" key="11">
    <source>
        <dbReference type="ARBA" id="ARBA00022741"/>
    </source>
</evidence>
<dbReference type="RefSeq" id="WP_167037516.1">
    <property type="nucleotide sequence ID" value="NZ_BAAANA010000001.1"/>
</dbReference>
<comment type="caution">
    <text evidence="21">The sequence shown here is derived from an EMBL/GenBank/DDBJ whole genome shotgun (WGS) entry which is preliminary data.</text>
</comment>
<dbReference type="InterPro" id="IPR003594">
    <property type="entry name" value="HATPase_dom"/>
</dbReference>
<name>A0A7Y2M299_9MICO</name>
<evidence type="ECO:0000256" key="6">
    <source>
        <dbReference type="ARBA" id="ARBA00022485"/>
    </source>
</evidence>
<evidence type="ECO:0000256" key="9">
    <source>
        <dbReference type="ARBA" id="ARBA00022679"/>
    </source>
</evidence>
<dbReference type="InterPro" id="IPR004358">
    <property type="entry name" value="Sig_transdc_His_kin-like_C"/>
</dbReference>
<dbReference type="Gene3D" id="3.30.450.40">
    <property type="match status" value="1"/>
</dbReference>
<dbReference type="CDD" id="cd16917">
    <property type="entry name" value="HATPase_UhpB-NarQ-NarX-like"/>
    <property type="match status" value="1"/>
</dbReference>
<comment type="cofactor">
    <cofactor evidence="2">
        <name>[4Fe-4S] cluster</name>
        <dbReference type="ChEBI" id="CHEBI:49883"/>
    </cofactor>
</comment>
<evidence type="ECO:0000256" key="3">
    <source>
        <dbReference type="ARBA" id="ARBA00004496"/>
    </source>
</evidence>
<dbReference type="SMART" id="SM00387">
    <property type="entry name" value="HATPase_c"/>
    <property type="match status" value="1"/>
</dbReference>
<keyword evidence="14" id="KW-0408">Iron</keyword>